<evidence type="ECO:0000313" key="1">
    <source>
        <dbReference type="EMBL" id="GAI96314.1"/>
    </source>
</evidence>
<accession>X1UVC0</accession>
<comment type="caution">
    <text evidence="1">The sequence shown here is derived from an EMBL/GenBank/DDBJ whole genome shotgun (WGS) entry which is preliminary data.</text>
</comment>
<dbReference type="AlphaFoldDB" id="X1UVC0"/>
<organism evidence="1">
    <name type="scientific">marine sediment metagenome</name>
    <dbReference type="NCBI Taxonomy" id="412755"/>
    <lineage>
        <taxon>unclassified sequences</taxon>
        <taxon>metagenomes</taxon>
        <taxon>ecological metagenomes</taxon>
    </lineage>
</organism>
<proteinExistence type="predicted"/>
<dbReference type="EMBL" id="BARW01016887">
    <property type="protein sequence ID" value="GAI96314.1"/>
    <property type="molecule type" value="Genomic_DNA"/>
</dbReference>
<protein>
    <submittedName>
        <fullName evidence="1">Uncharacterized protein</fullName>
    </submittedName>
</protein>
<reference evidence="1" key="1">
    <citation type="journal article" date="2014" name="Front. Microbiol.">
        <title>High frequency of phylogenetically diverse reductive dehalogenase-homologous genes in deep subseafloor sedimentary metagenomes.</title>
        <authorList>
            <person name="Kawai M."/>
            <person name="Futagami T."/>
            <person name="Toyoda A."/>
            <person name="Takaki Y."/>
            <person name="Nishi S."/>
            <person name="Hori S."/>
            <person name="Arai W."/>
            <person name="Tsubouchi T."/>
            <person name="Morono Y."/>
            <person name="Uchiyama I."/>
            <person name="Ito T."/>
            <person name="Fujiyama A."/>
            <person name="Inagaki F."/>
            <person name="Takami H."/>
        </authorList>
    </citation>
    <scope>NUCLEOTIDE SEQUENCE</scope>
    <source>
        <strain evidence="1">Expedition CK06-06</strain>
    </source>
</reference>
<name>X1UVC0_9ZZZZ</name>
<sequence>MKRKIVPVTIFALVLILATVCHAESIVQLSPHVTIRQNSTNGVFITKDGRVLVIYGDPCGNLKKADMVFFTHNRRDVVWSGRELVGNDAVSIIASHQ</sequence>
<gene>
    <name evidence="1" type="ORF">S12H4_29298</name>
</gene>